<dbReference type="InterPro" id="IPR001529">
    <property type="entry name" value="Zn_ribbon_RPB9"/>
</dbReference>
<evidence type="ECO:0000256" key="1">
    <source>
        <dbReference type="ARBA" id="ARBA00004604"/>
    </source>
</evidence>
<keyword evidence="5 8" id="KW-0862">Zinc</keyword>
<dbReference type="SMART" id="SM00440">
    <property type="entry name" value="ZnF_C2C2"/>
    <property type="match status" value="1"/>
</dbReference>
<keyword evidence="3 8" id="KW-0479">Metal-binding</keyword>
<name>A0A316Z8K8_9BASI</name>
<sequence>MSTSLSYCADCANLLYPRVDHANHVLLNACRNCPYYEEAQSNLVFRNDLMSVSKEQAGVTDGLAKDPTLRRTAELECPRCGRAEAVTFQDQGKRVANRMILFYVCASCQHTFNAPGITPGQRK</sequence>
<evidence type="ECO:0000256" key="6">
    <source>
        <dbReference type="ARBA" id="ARBA00023242"/>
    </source>
</evidence>
<comment type="subunit">
    <text evidence="2">Component of the RNA polymerase II (Pol II) complex consisting of 12 subunits.</text>
</comment>
<feature type="binding site" evidence="8">
    <location>
        <position position="30"/>
    </location>
    <ligand>
        <name>Zn(2+)</name>
        <dbReference type="ChEBI" id="CHEBI:29105"/>
        <label>1</label>
    </ligand>
</feature>
<dbReference type="GO" id="GO:0003899">
    <property type="term" value="F:DNA-directed RNA polymerase activity"/>
    <property type="evidence" value="ECO:0007669"/>
    <property type="project" value="InterPro"/>
</dbReference>
<dbReference type="GO" id="GO:0006283">
    <property type="term" value="P:transcription-coupled nucleotide-excision repair"/>
    <property type="evidence" value="ECO:0007669"/>
    <property type="project" value="TreeGrafter"/>
</dbReference>
<dbReference type="PANTHER" id="PTHR11239:SF1">
    <property type="entry name" value="DNA-DIRECTED RNA POLYMERASE II SUBUNIT RPB9"/>
    <property type="match status" value="1"/>
</dbReference>
<reference evidence="12 13" key="1">
    <citation type="journal article" date="2018" name="Mol. Biol. Evol.">
        <title>Broad Genomic Sampling Reveals a Smut Pathogenic Ancestry of the Fungal Clade Ustilaginomycotina.</title>
        <authorList>
            <person name="Kijpornyongpan T."/>
            <person name="Mondo S.J."/>
            <person name="Barry K."/>
            <person name="Sandor L."/>
            <person name="Lee J."/>
            <person name="Lipzen A."/>
            <person name="Pangilinan J."/>
            <person name="LaButti K."/>
            <person name="Hainaut M."/>
            <person name="Henrissat B."/>
            <person name="Grigoriev I.V."/>
            <person name="Spatafora J.W."/>
            <person name="Aime M.C."/>
        </authorList>
    </citation>
    <scope>NUCLEOTIDE SEQUENCE [LARGE SCALE GENOMIC DNA]</scope>
    <source>
        <strain evidence="12 13">MCA 4186</strain>
    </source>
</reference>
<dbReference type="RefSeq" id="XP_025596782.1">
    <property type="nucleotide sequence ID" value="XM_025741008.1"/>
</dbReference>
<dbReference type="InterPro" id="IPR001222">
    <property type="entry name" value="Znf_TFIIS"/>
</dbReference>
<comment type="function">
    <text evidence="7">DNA-dependent RNA polymerase catalyzes the transcription of DNA into RNA using the four ribonucleoside triphosphates as substrates.</text>
</comment>
<dbReference type="Pfam" id="PF02150">
    <property type="entry name" value="Zn_ribbon_RPB9"/>
    <property type="match status" value="1"/>
</dbReference>
<dbReference type="OrthoDB" id="282270at2759"/>
<dbReference type="PIRSF" id="PIRSF005586">
    <property type="entry name" value="RNApol_RpoM"/>
    <property type="match status" value="1"/>
</dbReference>
<dbReference type="Pfam" id="PF01096">
    <property type="entry name" value="Zn_ribbon_TFIIS"/>
    <property type="match status" value="1"/>
</dbReference>
<feature type="domain" description="TFIIS-type" evidence="11">
    <location>
        <begin position="73"/>
        <end position="113"/>
    </location>
</feature>
<feature type="binding site" evidence="8">
    <location>
        <position position="77"/>
    </location>
    <ligand>
        <name>Zn(2+)</name>
        <dbReference type="ChEBI" id="CHEBI:29105"/>
        <label>2</label>
    </ligand>
</feature>
<keyword evidence="7 10" id="KW-0804">Transcription</keyword>
<dbReference type="STRING" id="58919.A0A316Z8K8"/>
<feature type="binding site" evidence="8">
    <location>
        <position position="105"/>
    </location>
    <ligand>
        <name>Zn(2+)</name>
        <dbReference type="ChEBI" id="CHEBI:29105"/>
        <label>2</label>
    </ligand>
</feature>
<dbReference type="Gene3D" id="2.20.25.10">
    <property type="match status" value="2"/>
</dbReference>
<evidence type="ECO:0000256" key="2">
    <source>
        <dbReference type="ARBA" id="ARBA00011730"/>
    </source>
</evidence>
<evidence type="ECO:0000313" key="13">
    <source>
        <dbReference type="Proteomes" id="UP000245946"/>
    </source>
</evidence>
<evidence type="ECO:0000256" key="3">
    <source>
        <dbReference type="ARBA" id="ARBA00022723"/>
    </source>
</evidence>
<keyword evidence="4 9" id="KW-0863">Zinc-finger</keyword>
<dbReference type="EMBL" id="KZ819299">
    <property type="protein sequence ID" value="PWN96503.1"/>
    <property type="molecule type" value="Genomic_DNA"/>
</dbReference>
<dbReference type="Proteomes" id="UP000245946">
    <property type="component" value="Unassembled WGS sequence"/>
</dbReference>
<evidence type="ECO:0000256" key="4">
    <source>
        <dbReference type="ARBA" id="ARBA00022771"/>
    </source>
</evidence>
<proteinExistence type="inferred from homology"/>
<feature type="zinc finger region" description="C4-type" evidence="9">
    <location>
        <begin position="8"/>
        <end position="33"/>
    </location>
</feature>
<protein>
    <recommendedName>
        <fullName evidence="7">DNA-directed RNA polymerase subunit</fullName>
    </recommendedName>
</protein>
<dbReference type="AlphaFoldDB" id="A0A316Z8K8"/>
<gene>
    <name evidence="12" type="ORF">FA09DRAFT_321171</name>
</gene>
<keyword evidence="6 7" id="KW-0539">Nucleus</keyword>
<dbReference type="PANTHER" id="PTHR11239">
    <property type="entry name" value="DNA-DIRECTED RNA POLYMERASE"/>
    <property type="match status" value="1"/>
</dbReference>
<dbReference type="GO" id="GO:0006367">
    <property type="term" value="P:transcription initiation at RNA polymerase II promoter"/>
    <property type="evidence" value="ECO:0007669"/>
    <property type="project" value="TreeGrafter"/>
</dbReference>
<organism evidence="12 13">
    <name type="scientific">Tilletiopsis washingtonensis</name>
    <dbReference type="NCBI Taxonomy" id="58919"/>
    <lineage>
        <taxon>Eukaryota</taxon>
        <taxon>Fungi</taxon>
        <taxon>Dikarya</taxon>
        <taxon>Basidiomycota</taxon>
        <taxon>Ustilaginomycotina</taxon>
        <taxon>Exobasidiomycetes</taxon>
        <taxon>Entylomatales</taxon>
        <taxon>Entylomatales incertae sedis</taxon>
        <taxon>Tilletiopsis</taxon>
    </lineage>
</organism>
<accession>A0A316Z8K8</accession>
<dbReference type="InterPro" id="IPR034012">
    <property type="entry name" value="Zn_ribbon_RPB9_C"/>
</dbReference>
<comment type="similarity">
    <text evidence="7 10">Belongs to the archaeal rpoM/eukaryotic RPA12/RPB9/RPC11 RNA polymerase family.</text>
</comment>
<dbReference type="GO" id="GO:0001193">
    <property type="term" value="P:maintenance of transcriptional fidelity during transcription elongation by RNA polymerase II"/>
    <property type="evidence" value="ECO:0007669"/>
    <property type="project" value="TreeGrafter"/>
</dbReference>
<keyword evidence="13" id="KW-1185">Reference proteome</keyword>
<feature type="binding site" evidence="8">
    <location>
        <position position="108"/>
    </location>
    <ligand>
        <name>Zn(2+)</name>
        <dbReference type="ChEBI" id="CHEBI:29105"/>
        <label>2</label>
    </ligand>
</feature>
<dbReference type="InterPro" id="IPR012164">
    <property type="entry name" value="Rpa12/Rpb9/Rpc10/TFS"/>
</dbReference>
<evidence type="ECO:0000259" key="11">
    <source>
        <dbReference type="PROSITE" id="PS51133"/>
    </source>
</evidence>
<feature type="binding site" evidence="8">
    <location>
        <position position="80"/>
    </location>
    <ligand>
        <name>Zn(2+)</name>
        <dbReference type="ChEBI" id="CHEBI:29105"/>
        <label>2</label>
    </ligand>
</feature>
<dbReference type="GeneID" id="37268552"/>
<dbReference type="GO" id="GO:0003676">
    <property type="term" value="F:nucleic acid binding"/>
    <property type="evidence" value="ECO:0007669"/>
    <property type="project" value="InterPro"/>
</dbReference>
<evidence type="ECO:0000313" key="12">
    <source>
        <dbReference type="EMBL" id="PWN96503.1"/>
    </source>
</evidence>
<dbReference type="GO" id="GO:0005665">
    <property type="term" value="C:RNA polymerase II, core complex"/>
    <property type="evidence" value="ECO:0007669"/>
    <property type="project" value="TreeGrafter"/>
</dbReference>
<feature type="binding site" evidence="8">
    <location>
        <position position="33"/>
    </location>
    <ligand>
        <name>Zn(2+)</name>
        <dbReference type="ChEBI" id="CHEBI:29105"/>
        <label>1</label>
    </ligand>
</feature>
<dbReference type="SUPFAM" id="SSF57783">
    <property type="entry name" value="Zinc beta-ribbon"/>
    <property type="match status" value="2"/>
</dbReference>
<keyword evidence="7 10" id="KW-0240">DNA-directed RNA polymerase</keyword>
<dbReference type="GO" id="GO:0005730">
    <property type="term" value="C:nucleolus"/>
    <property type="evidence" value="ECO:0007669"/>
    <property type="project" value="UniProtKB-SubCell"/>
</dbReference>
<evidence type="ECO:0000256" key="9">
    <source>
        <dbReference type="PIRSR" id="PIRSR005586-2"/>
    </source>
</evidence>
<dbReference type="GO" id="GO:0008270">
    <property type="term" value="F:zinc ion binding"/>
    <property type="evidence" value="ECO:0007669"/>
    <property type="project" value="UniProtKB-KW"/>
</dbReference>
<comment type="subcellular location">
    <subcellularLocation>
        <location evidence="1">Nucleus</location>
        <location evidence="1">Nucleolus</location>
    </subcellularLocation>
</comment>
<evidence type="ECO:0000256" key="8">
    <source>
        <dbReference type="PIRSR" id="PIRSR005586-1"/>
    </source>
</evidence>
<evidence type="ECO:0000256" key="7">
    <source>
        <dbReference type="PIRNR" id="PIRNR005586"/>
    </source>
</evidence>
<feature type="binding site" evidence="8">
    <location>
        <position position="8"/>
    </location>
    <ligand>
        <name>Zn(2+)</name>
        <dbReference type="ChEBI" id="CHEBI:29105"/>
        <label>1</label>
    </ligand>
</feature>
<feature type="binding site" evidence="8">
    <location>
        <position position="11"/>
    </location>
    <ligand>
        <name>Zn(2+)</name>
        <dbReference type="ChEBI" id="CHEBI:29105"/>
        <label>1</label>
    </ligand>
</feature>
<dbReference type="SMART" id="SM00661">
    <property type="entry name" value="RPOL9"/>
    <property type="match status" value="1"/>
</dbReference>
<evidence type="ECO:0000256" key="10">
    <source>
        <dbReference type="RuleBase" id="RU003474"/>
    </source>
</evidence>
<dbReference type="PROSITE" id="PS51133">
    <property type="entry name" value="ZF_TFIIS_2"/>
    <property type="match status" value="1"/>
</dbReference>
<evidence type="ECO:0000256" key="5">
    <source>
        <dbReference type="ARBA" id="ARBA00022833"/>
    </source>
</evidence>
<dbReference type="CDD" id="cd10508">
    <property type="entry name" value="Zn-ribbon_RPB9"/>
    <property type="match status" value="1"/>
</dbReference>